<organism evidence="2 3">
    <name type="scientific">Actinoplanes palleronii</name>
    <dbReference type="NCBI Taxonomy" id="113570"/>
    <lineage>
        <taxon>Bacteria</taxon>
        <taxon>Bacillati</taxon>
        <taxon>Actinomycetota</taxon>
        <taxon>Actinomycetes</taxon>
        <taxon>Micromonosporales</taxon>
        <taxon>Micromonosporaceae</taxon>
        <taxon>Actinoplanes</taxon>
    </lineage>
</organism>
<name>A0ABQ4BP65_9ACTN</name>
<protein>
    <submittedName>
        <fullName evidence="2">Uncharacterized protein</fullName>
    </submittedName>
</protein>
<accession>A0ABQ4BP65</accession>
<reference evidence="2 3" key="1">
    <citation type="submission" date="2021-01" db="EMBL/GenBank/DDBJ databases">
        <title>Whole genome shotgun sequence of Actinoplanes palleronii NBRC 14916.</title>
        <authorList>
            <person name="Komaki H."/>
            <person name="Tamura T."/>
        </authorList>
    </citation>
    <scope>NUCLEOTIDE SEQUENCE [LARGE SCALE GENOMIC DNA]</scope>
    <source>
        <strain evidence="2 3">NBRC 14916</strain>
    </source>
</reference>
<keyword evidence="3" id="KW-1185">Reference proteome</keyword>
<evidence type="ECO:0000313" key="3">
    <source>
        <dbReference type="Proteomes" id="UP000624709"/>
    </source>
</evidence>
<evidence type="ECO:0000313" key="2">
    <source>
        <dbReference type="EMBL" id="GIE72473.1"/>
    </source>
</evidence>
<comment type="caution">
    <text evidence="2">The sequence shown here is derived from an EMBL/GenBank/DDBJ whole genome shotgun (WGS) entry which is preliminary data.</text>
</comment>
<dbReference type="EMBL" id="BOMS01000146">
    <property type="protein sequence ID" value="GIE72473.1"/>
    <property type="molecule type" value="Genomic_DNA"/>
</dbReference>
<dbReference type="Proteomes" id="UP000624709">
    <property type="component" value="Unassembled WGS sequence"/>
</dbReference>
<evidence type="ECO:0000256" key="1">
    <source>
        <dbReference type="SAM" id="MobiDB-lite"/>
    </source>
</evidence>
<proteinExistence type="predicted"/>
<gene>
    <name evidence="2" type="ORF">Apa02nite_085810</name>
</gene>
<feature type="region of interest" description="Disordered" evidence="1">
    <location>
        <begin position="209"/>
        <end position="237"/>
    </location>
</feature>
<sequence>MLWGEVHVFEGRVFVTRGRFTTGVAVADDASCAQLGDAILQLYSLASEAYRDEGVSWRSFCEDVAGVPVQRYRPEKSARVFLSDGTWHAAVDPFGPEAEMPSAADIAHELGAMVRRVLDAVPPRWPTIHQAAIVTSAVGRLIVMPVVRGFSVGPAYTADPDAGSLLAAVRAALPASERGENPGYAEALAAAGVDWRLLDGGATVHLESCRPATSGSPARAVPATGRSPGRPGWAAPTTWPRCAPQRCG</sequence>